<evidence type="ECO:0000256" key="7">
    <source>
        <dbReference type="PROSITE-ProRule" id="PRU10141"/>
    </source>
</evidence>
<evidence type="ECO:0000256" key="3">
    <source>
        <dbReference type="ARBA" id="ARBA00022679"/>
    </source>
</evidence>
<feature type="coiled-coil region" evidence="8">
    <location>
        <begin position="420"/>
        <end position="534"/>
    </location>
</feature>
<keyword evidence="4 7" id="KW-0547">Nucleotide-binding</keyword>
<protein>
    <recommendedName>
        <fullName evidence="1">non-specific serine/threonine protein kinase</fullName>
        <ecNumber evidence="1">2.7.11.1</ecNumber>
    </recommendedName>
</protein>
<accession>A0ABS2UXD6</accession>
<dbReference type="Gene3D" id="1.10.510.10">
    <property type="entry name" value="Transferase(Phosphotransferase) domain 1"/>
    <property type="match status" value="1"/>
</dbReference>
<dbReference type="InterPro" id="IPR011009">
    <property type="entry name" value="Kinase-like_dom_sf"/>
</dbReference>
<dbReference type="PROSITE" id="PS00108">
    <property type="entry name" value="PROTEIN_KINASE_ST"/>
    <property type="match status" value="1"/>
</dbReference>
<dbReference type="EMBL" id="JAFEJA010000001">
    <property type="protein sequence ID" value="MBM9621988.1"/>
    <property type="molecule type" value="Genomic_DNA"/>
</dbReference>
<evidence type="ECO:0000256" key="2">
    <source>
        <dbReference type="ARBA" id="ARBA00022527"/>
    </source>
</evidence>
<dbReference type="Gene3D" id="1.20.120.20">
    <property type="entry name" value="Apolipoprotein"/>
    <property type="match status" value="1"/>
</dbReference>
<evidence type="ECO:0000256" key="8">
    <source>
        <dbReference type="SAM" id="Coils"/>
    </source>
</evidence>
<dbReference type="SUPFAM" id="SSF56112">
    <property type="entry name" value="Protein kinase-like (PK-like)"/>
    <property type="match status" value="1"/>
</dbReference>
<evidence type="ECO:0000313" key="11">
    <source>
        <dbReference type="EMBL" id="MBM9621988.1"/>
    </source>
</evidence>
<dbReference type="PROSITE" id="PS00107">
    <property type="entry name" value="PROTEIN_KINASE_ATP"/>
    <property type="match status" value="1"/>
</dbReference>
<keyword evidence="5 11" id="KW-0418">Kinase</keyword>
<evidence type="ECO:0000256" key="9">
    <source>
        <dbReference type="SAM" id="MobiDB-lite"/>
    </source>
</evidence>
<keyword evidence="8" id="KW-0175">Coiled coil</keyword>
<dbReference type="InterPro" id="IPR008271">
    <property type="entry name" value="Ser/Thr_kinase_AS"/>
</dbReference>
<dbReference type="InterPro" id="IPR017441">
    <property type="entry name" value="Protein_kinase_ATP_BS"/>
</dbReference>
<reference evidence="11 12" key="1">
    <citation type="journal article" date="2016" name="Arch. Microbiol.">
        <title>Streptomyces zhihengii sp. nov., isolated from rhizospheric soil of Psammosilene tunicoides.</title>
        <authorList>
            <person name="Huang M.J."/>
            <person name="Fei J.J."/>
            <person name="Salam N."/>
            <person name="Kim C.J."/>
            <person name="Hozzein W.N."/>
            <person name="Xiao M."/>
            <person name="Huang H.Q."/>
            <person name="Li W.J."/>
        </authorList>
    </citation>
    <scope>NUCLEOTIDE SEQUENCE [LARGE SCALE GENOMIC DNA]</scope>
    <source>
        <strain evidence="11 12">YIM T102</strain>
    </source>
</reference>
<dbReference type="GO" id="GO:0016301">
    <property type="term" value="F:kinase activity"/>
    <property type="evidence" value="ECO:0007669"/>
    <property type="project" value="UniProtKB-KW"/>
</dbReference>
<dbReference type="RefSeq" id="WP_205375781.1">
    <property type="nucleotide sequence ID" value="NZ_JAFEJA010000001.1"/>
</dbReference>
<keyword evidence="12" id="KW-1185">Reference proteome</keyword>
<feature type="compositionally biased region" description="Basic and acidic residues" evidence="9">
    <location>
        <begin position="651"/>
        <end position="668"/>
    </location>
</feature>
<dbReference type="PANTHER" id="PTHR43289">
    <property type="entry name" value="MITOGEN-ACTIVATED PROTEIN KINASE KINASE KINASE 20-RELATED"/>
    <property type="match status" value="1"/>
</dbReference>
<feature type="region of interest" description="Disordered" evidence="9">
    <location>
        <begin position="556"/>
        <end position="596"/>
    </location>
</feature>
<keyword evidence="6 7" id="KW-0067">ATP-binding</keyword>
<feature type="binding site" evidence="7">
    <location>
        <position position="39"/>
    </location>
    <ligand>
        <name>ATP</name>
        <dbReference type="ChEBI" id="CHEBI:30616"/>
    </ligand>
</feature>
<evidence type="ECO:0000256" key="6">
    <source>
        <dbReference type="ARBA" id="ARBA00022840"/>
    </source>
</evidence>
<evidence type="ECO:0000313" key="12">
    <source>
        <dbReference type="Proteomes" id="UP000664109"/>
    </source>
</evidence>
<sequence>MRGAVLDGRYELTERLGRGGMGQVWSARDERMQREVAVKLVTAVPDAGDEETFHRFQREIRSAANLPGRHTVTAHDCGEAVIDDEPYLYMVMERLTGRTLAQEIRRARPPWRTAVRWGYQVASALHAAHTLRIVHRDIKPENVMFAADGDVKVLDFGIAKFLGDTARAGGFTRTGVPMGTLLYMSPEQARGDTAVDHRTDLYSLGCLLYFMLTGRPPMVADNVLALVYMHAEADIPPPHTLVPEIPSGLSGLVTQLLQRRPEDRPETAGAVLEQLKELATVRHRGGTTLPILTGDRAGAEAEIAAKLAGAQEIYQASIRDARAREEEAEAALLAARGQADELRTRAADEAGAVRAEAERYRVDLRHRTEQEIVALRTRAERETLDLRAEADALFEETRAKAAQAAAEFETGLAKRREQTERDLAAQRVTAEKRVAELEHRAQQLSVEAELLRTEAEERARRTVQSAQLQVENVLQDGNARVTAARAEAERAMNALAELRERLARMLADSRFTPLDDLTEQRAEILGRLTSLQDALADTARRHAAAHGYAYRDDAVALPGATGPRRPRTAAEPEGDAPENRSWAQTGETDTRSERVARTQERLQTAMADLADDTAQRLRSAARSEGTPESEVDRTEGLRRLLGPRDGSVPPRRTERDGDRPASRLPRETDDPEQQEA</sequence>
<feature type="region of interest" description="Disordered" evidence="9">
    <location>
        <begin position="608"/>
        <end position="676"/>
    </location>
</feature>
<evidence type="ECO:0000256" key="4">
    <source>
        <dbReference type="ARBA" id="ARBA00022741"/>
    </source>
</evidence>
<dbReference type="Gene3D" id="3.30.200.20">
    <property type="entry name" value="Phosphorylase Kinase, domain 1"/>
    <property type="match status" value="1"/>
</dbReference>
<evidence type="ECO:0000256" key="1">
    <source>
        <dbReference type="ARBA" id="ARBA00012513"/>
    </source>
</evidence>
<proteinExistence type="predicted"/>
<dbReference type="InterPro" id="IPR000719">
    <property type="entry name" value="Prot_kinase_dom"/>
</dbReference>
<comment type="caution">
    <text evidence="11">The sequence shown here is derived from an EMBL/GenBank/DDBJ whole genome shotgun (WGS) entry which is preliminary data.</text>
</comment>
<evidence type="ECO:0000256" key="5">
    <source>
        <dbReference type="ARBA" id="ARBA00022777"/>
    </source>
</evidence>
<gene>
    <name evidence="11" type="ORF">JE024_25285</name>
</gene>
<keyword evidence="3" id="KW-0808">Transferase</keyword>
<feature type="domain" description="Protein kinase" evidence="10">
    <location>
        <begin position="10"/>
        <end position="278"/>
    </location>
</feature>
<dbReference type="EC" id="2.7.11.1" evidence="1"/>
<evidence type="ECO:0000259" key="10">
    <source>
        <dbReference type="PROSITE" id="PS50011"/>
    </source>
</evidence>
<organism evidence="11 12">
    <name type="scientific">Streptomyces zhihengii</name>
    <dbReference type="NCBI Taxonomy" id="1818004"/>
    <lineage>
        <taxon>Bacteria</taxon>
        <taxon>Bacillati</taxon>
        <taxon>Actinomycetota</taxon>
        <taxon>Actinomycetes</taxon>
        <taxon>Kitasatosporales</taxon>
        <taxon>Streptomycetaceae</taxon>
        <taxon>Streptomyces</taxon>
    </lineage>
</organism>
<name>A0ABS2UXD6_9ACTN</name>
<dbReference type="CDD" id="cd14014">
    <property type="entry name" value="STKc_PknB_like"/>
    <property type="match status" value="1"/>
</dbReference>
<dbReference type="PROSITE" id="PS50011">
    <property type="entry name" value="PROTEIN_KINASE_DOM"/>
    <property type="match status" value="1"/>
</dbReference>
<dbReference type="Proteomes" id="UP000664109">
    <property type="component" value="Unassembled WGS sequence"/>
</dbReference>
<keyword evidence="2" id="KW-0723">Serine/threonine-protein kinase</keyword>
<feature type="coiled-coil region" evidence="8">
    <location>
        <begin position="318"/>
        <end position="345"/>
    </location>
</feature>
<dbReference type="PANTHER" id="PTHR43289:SF6">
    <property type="entry name" value="SERINE_THREONINE-PROTEIN KINASE NEKL-3"/>
    <property type="match status" value="1"/>
</dbReference>
<dbReference type="Pfam" id="PF00069">
    <property type="entry name" value="Pkinase"/>
    <property type="match status" value="1"/>
</dbReference>
<dbReference type="SMART" id="SM00220">
    <property type="entry name" value="S_TKc"/>
    <property type="match status" value="1"/>
</dbReference>